<dbReference type="Gene3D" id="1.10.30.10">
    <property type="entry name" value="High mobility group box domain"/>
    <property type="match status" value="1"/>
</dbReference>
<feature type="compositionally biased region" description="Basic and acidic residues" evidence="14">
    <location>
        <begin position="672"/>
        <end position="692"/>
    </location>
</feature>
<dbReference type="PRINTS" id="PR00887">
    <property type="entry name" value="SSRCOGNITION"/>
</dbReference>
<evidence type="ECO:0000256" key="8">
    <source>
        <dbReference type="ARBA" id="ARBA00023125"/>
    </source>
</evidence>
<dbReference type="FunFam" id="2.30.29.150:FF:000001">
    <property type="entry name" value="Fact complex subunit ssrp1"/>
    <property type="match status" value="1"/>
</dbReference>
<evidence type="ECO:0000256" key="9">
    <source>
        <dbReference type="ARBA" id="ARBA00023163"/>
    </source>
</evidence>
<dbReference type="InterPro" id="IPR048993">
    <property type="entry name" value="SSRP1-like_PH1"/>
</dbReference>
<dbReference type="InterPro" id="IPR036910">
    <property type="entry name" value="HMG_box_dom_sf"/>
</dbReference>
<dbReference type="SMART" id="SM00398">
    <property type="entry name" value="HMG"/>
    <property type="match status" value="1"/>
</dbReference>
<dbReference type="Pfam" id="PF08512">
    <property type="entry name" value="Rttp106-like_middle"/>
    <property type="match status" value="1"/>
</dbReference>
<organism evidence="16 17">
    <name type="scientific">Gnathostoma spinigerum</name>
    <dbReference type="NCBI Taxonomy" id="75299"/>
    <lineage>
        <taxon>Eukaryota</taxon>
        <taxon>Metazoa</taxon>
        <taxon>Ecdysozoa</taxon>
        <taxon>Nematoda</taxon>
        <taxon>Chromadorea</taxon>
        <taxon>Rhabditida</taxon>
        <taxon>Spirurina</taxon>
        <taxon>Gnathostomatomorpha</taxon>
        <taxon>Gnathostomatoidea</taxon>
        <taxon>Gnathostomatidae</taxon>
        <taxon>Gnathostoma</taxon>
    </lineage>
</organism>
<accession>A0ABD6E5D7</accession>
<dbReference type="InterPro" id="IPR050454">
    <property type="entry name" value="RTT106/SSRP1_HistChap/FACT"/>
</dbReference>
<feature type="compositionally biased region" description="Basic and acidic residues" evidence="14">
    <location>
        <begin position="609"/>
        <end position="625"/>
    </location>
</feature>
<protein>
    <recommendedName>
        <fullName evidence="3 13">FACT complex subunit SSRP1</fullName>
    </recommendedName>
</protein>
<evidence type="ECO:0000256" key="11">
    <source>
        <dbReference type="ARBA" id="ARBA00023242"/>
    </source>
</evidence>
<dbReference type="GO" id="GO:0006260">
    <property type="term" value="P:DNA replication"/>
    <property type="evidence" value="ECO:0007669"/>
    <property type="project" value="UniProtKB-KW"/>
</dbReference>
<dbReference type="SUPFAM" id="SSF50729">
    <property type="entry name" value="PH domain-like"/>
    <property type="match status" value="1"/>
</dbReference>
<proteinExistence type="inferred from homology"/>
<feature type="compositionally biased region" description="Basic and acidic residues" evidence="14">
    <location>
        <begin position="486"/>
        <end position="495"/>
    </location>
</feature>
<dbReference type="GO" id="GO:0003677">
    <property type="term" value="F:DNA binding"/>
    <property type="evidence" value="ECO:0007669"/>
    <property type="project" value="UniProtKB-UniRule"/>
</dbReference>
<feature type="compositionally biased region" description="Basic and acidic residues" evidence="14">
    <location>
        <begin position="522"/>
        <end position="560"/>
    </location>
</feature>
<evidence type="ECO:0000313" key="16">
    <source>
        <dbReference type="EMBL" id="MFH4974322.1"/>
    </source>
</evidence>
<dbReference type="Pfam" id="PF17292">
    <property type="entry name" value="POB3_N"/>
    <property type="match status" value="1"/>
</dbReference>
<dbReference type="Gene3D" id="2.30.29.220">
    <property type="entry name" value="Structure-specific recognition protein (SSRP1)"/>
    <property type="match status" value="1"/>
</dbReference>
<evidence type="ECO:0000256" key="13">
    <source>
        <dbReference type="RuleBase" id="RU364013"/>
    </source>
</evidence>
<dbReference type="SMART" id="SM01287">
    <property type="entry name" value="Rtt106"/>
    <property type="match status" value="1"/>
</dbReference>
<evidence type="ECO:0000256" key="10">
    <source>
        <dbReference type="ARBA" id="ARBA00023204"/>
    </source>
</evidence>
<dbReference type="FunFam" id="2.30.29.30:FF:000098">
    <property type="entry name" value="Fact complex subunit ssrp1"/>
    <property type="match status" value="1"/>
</dbReference>
<keyword evidence="17" id="KW-1185">Reference proteome</keyword>
<evidence type="ECO:0000256" key="7">
    <source>
        <dbReference type="ARBA" id="ARBA00023015"/>
    </source>
</evidence>
<comment type="similarity">
    <text evidence="2 13">Belongs to the SSRP1 family.</text>
</comment>
<comment type="subcellular location">
    <subcellularLocation>
        <location evidence="1">Nucleus</location>
        <location evidence="1">Nucleolus</location>
    </subcellularLocation>
    <subcellularLocation>
        <location evidence="13">Nucleus</location>
    </subcellularLocation>
    <subcellularLocation>
        <location evidence="13">Chromosome</location>
    </subcellularLocation>
</comment>
<evidence type="ECO:0000256" key="4">
    <source>
        <dbReference type="ARBA" id="ARBA00022454"/>
    </source>
</evidence>
<evidence type="ECO:0000259" key="15">
    <source>
        <dbReference type="PROSITE" id="PS50118"/>
    </source>
</evidence>
<keyword evidence="4 13" id="KW-0158">Chromosome</keyword>
<dbReference type="PROSITE" id="PS50118">
    <property type="entry name" value="HMG_BOX_2"/>
    <property type="match status" value="1"/>
</dbReference>
<evidence type="ECO:0000256" key="3">
    <source>
        <dbReference type="ARBA" id="ARBA00016104"/>
    </source>
</evidence>
<feature type="compositionally biased region" description="Acidic residues" evidence="14">
    <location>
        <begin position="496"/>
        <end position="521"/>
    </location>
</feature>
<evidence type="ECO:0000256" key="12">
    <source>
        <dbReference type="PROSITE-ProRule" id="PRU00267"/>
    </source>
</evidence>
<evidence type="ECO:0000313" key="17">
    <source>
        <dbReference type="Proteomes" id="UP001608902"/>
    </source>
</evidence>
<dbReference type="AlphaFoldDB" id="A0ABD6E5D7"/>
<evidence type="ECO:0000256" key="5">
    <source>
        <dbReference type="ARBA" id="ARBA00022705"/>
    </source>
</evidence>
<dbReference type="Proteomes" id="UP001608902">
    <property type="component" value="Unassembled WGS sequence"/>
</dbReference>
<dbReference type="GO" id="GO:0005730">
    <property type="term" value="C:nucleolus"/>
    <property type="evidence" value="ECO:0007669"/>
    <property type="project" value="UniProtKB-SubCell"/>
</dbReference>
<dbReference type="InterPro" id="IPR009071">
    <property type="entry name" value="HMG_box_dom"/>
</dbReference>
<dbReference type="FunFam" id="2.30.29.220:FF:000001">
    <property type="entry name" value="FACT complex subunit SSRP1"/>
    <property type="match status" value="1"/>
</dbReference>
<dbReference type="CDD" id="cd13230">
    <property type="entry name" value="PH1_SSRP1-like"/>
    <property type="match status" value="1"/>
</dbReference>
<keyword evidence="7 13" id="KW-0805">Transcription regulation</keyword>
<dbReference type="Pfam" id="PF03531">
    <property type="entry name" value="SSrecog"/>
    <property type="match status" value="1"/>
</dbReference>
<dbReference type="GO" id="GO:0005694">
    <property type="term" value="C:chromosome"/>
    <property type="evidence" value="ECO:0007669"/>
    <property type="project" value="UniProtKB-SubCell"/>
</dbReference>
<dbReference type="Gene3D" id="2.30.29.30">
    <property type="entry name" value="Pleckstrin-homology domain (PH domain)/Phosphotyrosine-binding domain (PTB)"/>
    <property type="match status" value="2"/>
</dbReference>
<gene>
    <name evidence="16" type="ORF">AB6A40_001031</name>
</gene>
<dbReference type="Pfam" id="PF00505">
    <property type="entry name" value="HMG_box"/>
    <property type="match status" value="1"/>
</dbReference>
<dbReference type="SUPFAM" id="SSF47095">
    <property type="entry name" value="HMG-box"/>
    <property type="match status" value="1"/>
</dbReference>
<evidence type="ECO:0000256" key="1">
    <source>
        <dbReference type="ARBA" id="ARBA00004604"/>
    </source>
</evidence>
<dbReference type="InterPro" id="IPR024954">
    <property type="entry name" value="SSRP1_DD"/>
</dbReference>
<comment type="function">
    <text evidence="13">Component of the FACT complex, a general chromatin factor that acts to reorganize nucleosomes. The FACT complex is involved in multiple processes that require DNA as a template such as mRNA elongation, DNA replication and DNA repair. During transcription elongation the FACT complex acts as a histone chaperone that both destabilizes and restores nucleosomal structure. It facilitates the passage of RNA polymerase II and transcription by promoting the dissociation of one histone H2A-H2B dimer from the nucleosome, then subsequently promotes the reestablishment of the nucleosome following the passage of RNA polymerase II.</text>
</comment>
<keyword evidence="11 12" id="KW-0539">Nucleus</keyword>
<feature type="region of interest" description="Disordered" evidence="14">
    <location>
        <begin position="459"/>
        <end position="586"/>
    </location>
</feature>
<evidence type="ECO:0000256" key="2">
    <source>
        <dbReference type="ARBA" id="ARBA00010060"/>
    </source>
</evidence>
<dbReference type="Gene3D" id="2.30.29.150">
    <property type="match status" value="1"/>
</dbReference>
<feature type="compositionally biased region" description="Acidic residues" evidence="14">
    <location>
        <begin position="469"/>
        <end position="485"/>
    </location>
</feature>
<dbReference type="InterPro" id="IPR038167">
    <property type="entry name" value="SSRP1_sf"/>
</dbReference>
<feature type="region of interest" description="Disordered" evidence="14">
    <location>
        <begin position="609"/>
        <end position="698"/>
    </location>
</feature>
<name>A0ABD6E5D7_9BILA</name>
<feature type="compositionally biased region" description="Basic and acidic residues" evidence="14">
    <location>
        <begin position="459"/>
        <end position="468"/>
    </location>
</feature>
<dbReference type="CDD" id="cd13231">
    <property type="entry name" value="PH2_SSRP1-like"/>
    <property type="match status" value="1"/>
</dbReference>
<comment type="caution">
    <text evidence="16">The sequence shown here is derived from an EMBL/GenBank/DDBJ whole genome shotgun (WGS) entry which is preliminary data.</text>
</comment>
<evidence type="ECO:0000256" key="14">
    <source>
        <dbReference type="SAM" id="MobiDB-lite"/>
    </source>
</evidence>
<keyword evidence="8 12" id="KW-0238">DNA-binding</keyword>
<evidence type="ECO:0000256" key="6">
    <source>
        <dbReference type="ARBA" id="ARBA00022763"/>
    </source>
</evidence>
<keyword evidence="5 13" id="KW-0235">DNA replication</keyword>
<keyword evidence="10 13" id="KW-0234">DNA repair</keyword>
<dbReference type="InterPro" id="IPR035417">
    <property type="entry name" value="SSRP1/POB3_N"/>
</dbReference>
<sequence length="698" mass="79533">MTEATLEYSNIVQENMGCLDSGRIKLGEQHVQFKNAKTGKIQTLNVSDIDRIEWMRLANKPGLKVFVSNGMGYRFGGFKEDDYEKLKSFAQKYWDKELKQIELCYKGWNYGKAEVNGQVLEFEVDDKPCFEIPLSNVSNCTAAKSEAILEFHQNEDAPVSLMEMRFHIPTDPDASEDVDPVEEFRQAVMKYAGIETETDQPVATLQQILCTTPRGRYDIKVYQNHLSLHGKTYDYKIPIKTIMRLFLLPHKDGRHMYFVISLNPPIRQGQTRYHFLVLEFSKEEEVDLDLGLTEQQLKELYGGKLAKKLSGTVFEVVSKIFRVMVDMKITVPGGFIGHSGTPAVMCAHKGAAGFLYPLEKGFVYVYKPPMYIRFEEISSVNFARSDVSTRSFDFEIELKGGSTLVFNSVEKEEYNRLFDFVNSKHLRIRNAKRLDKPMYTEDKFAGSDDEIDPYREAVKQEAAEKDAGDSDDDGSDSEDEDYDVEADAKKQKEEKDSSEDSGSEPEEEYSSDSSVTEDEEITGVKKEKSKPKESHPKKEKKESGDKPVTKKDRKKKDPNAPKKPQSAYFLWFGENRSNIRKEGDSITETARRAGKLWKEIDNETLQEYEKKAAEDKERYNREMKEYLANGGGASTSSTSPKKMKTNSPTKSPSKAKSREYVSDSDSDSSDAEPLKKIRKEEKKEPDEHKESSDSGNSD</sequence>
<dbReference type="Pfam" id="PF21103">
    <property type="entry name" value="PH1_SSRP1-like"/>
    <property type="match status" value="1"/>
</dbReference>
<dbReference type="GO" id="GO:0006281">
    <property type="term" value="P:DNA repair"/>
    <property type="evidence" value="ECO:0007669"/>
    <property type="project" value="UniProtKB-KW"/>
</dbReference>
<reference evidence="16 17" key="1">
    <citation type="submission" date="2024-08" db="EMBL/GenBank/DDBJ databases">
        <title>Gnathostoma spinigerum genome.</title>
        <authorList>
            <person name="Gonzalez-Bertolin B."/>
            <person name="Monzon S."/>
            <person name="Zaballos A."/>
            <person name="Jimenez P."/>
            <person name="Dekumyoy P."/>
            <person name="Varona S."/>
            <person name="Cuesta I."/>
            <person name="Sumanam S."/>
            <person name="Adisakwattana P."/>
            <person name="Gasser R.B."/>
            <person name="Hernandez-Gonzalez A."/>
            <person name="Young N.D."/>
            <person name="Perteguer M.J."/>
        </authorList>
    </citation>
    <scope>NUCLEOTIDE SEQUENCE [LARGE SCALE GENOMIC DNA]</scope>
    <source>
        <strain evidence="16">AL3</strain>
        <tissue evidence="16">Liver</tissue>
    </source>
</reference>
<dbReference type="CDD" id="cd21994">
    <property type="entry name" value="HMG-box_SSRP1-like"/>
    <property type="match status" value="1"/>
</dbReference>
<feature type="domain" description="HMG box" evidence="15">
    <location>
        <begin position="561"/>
        <end position="627"/>
    </location>
</feature>
<dbReference type="InterPro" id="IPR000969">
    <property type="entry name" value="SSRP1/POB3"/>
</dbReference>
<dbReference type="InterPro" id="IPR013719">
    <property type="entry name" value="RTT106/SPT16-like_middle_dom"/>
</dbReference>
<feature type="compositionally biased region" description="Low complexity" evidence="14">
    <location>
        <begin position="634"/>
        <end position="654"/>
    </location>
</feature>
<keyword evidence="6 13" id="KW-0227">DNA damage</keyword>
<dbReference type="PANTHER" id="PTHR45849:SF1">
    <property type="entry name" value="FACT COMPLEX SUBUNIT SSRP1"/>
    <property type="match status" value="1"/>
</dbReference>
<dbReference type="InterPro" id="IPR011993">
    <property type="entry name" value="PH-like_dom_sf"/>
</dbReference>
<keyword evidence="9 13" id="KW-0804">Transcription</keyword>
<dbReference type="FunFam" id="2.30.29.30:FF:000119">
    <property type="entry name" value="FACT complex subunit SSRP1"/>
    <property type="match status" value="1"/>
</dbReference>
<dbReference type="PANTHER" id="PTHR45849">
    <property type="entry name" value="FACT COMPLEX SUBUNIT SSRP1"/>
    <property type="match status" value="1"/>
</dbReference>
<dbReference type="EMBL" id="JBGFUD010000345">
    <property type="protein sequence ID" value="MFH4974322.1"/>
    <property type="molecule type" value="Genomic_DNA"/>
</dbReference>
<feature type="DNA-binding region" description="HMG box" evidence="12">
    <location>
        <begin position="561"/>
        <end position="627"/>
    </location>
</feature>